<dbReference type="GO" id="GO:0030170">
    <property type="term" value="F:pyridoxal phosphate binding"/>
    <property type="evidence" value="ECO:0007669"/>
    <property type="project" value="InterPro"/>
</dbReference>
<keyword evidence="7" id="KW-0028">Amino-acid biosynthesis</keyword>
<comment type="cofactor">
    <cofactor evidence="7">
        <name>pyridoxal 5'-phosphate</name>
        <dbReference type="ChEBI" id="CHEBI:597326"/>
    </cofactor>
    <text evidence="7">Binds 1 pyridoxal phosphate per subunit.</text>
</comment>
<dbReference type="Gene3D" id="3.40.640.10">
    <property type="entry name" value="Type I PLP-dependent aspartate aminotransferase-like (Major domain)"/>
    <property type="match status" value="1"/>
</dbReference>
<comment type="miscellaneous">
    <text evidence="7">May also have succinyldiaminopimelate aminotransferase activity, thus carrying out the corresponding step in lysine biosynthesis.</text>
</comment>
<protein>
    <recommendedName>
        <fullName evidence="7">Acetylornithine aminotransferase</fullName>
        <shortName evidence="7">ACOAT</shortName>
        <ecNumber evidence="7">2.6.1.11</ecNumber>
    </recommendedName>
</protein>
<evidence type="ECO:0000256" key="1">
    <source>
        <dbReference type="ARBA" id="ARBA00004946"/>
    </source>
</evidence>
<evidence type="ECO:0000256" key="4">
    <source>
        <dbReference type="ARBA" id="ARBA00022679"/>
    </source>
</evidence>
<keyword evidence="5 7" id="KW-0663">Pyridoxal phosphate</keyword>
<sequence>MSTKVNRDTFDEVMVPNYSPASYIPVAGKGSRIWDQAGNEYVDFASGIAVTSLGHSHPELIDVLHGQVDRLWHLSNTFTNEPSLRLAQRLTNDTFAERVFFCNSGAEANEAALKLARRYGFDKFGVEKSEIVSCSQSFHGRTFFTVSVGGQPKYSEGFGPLPADVSHIPFNDLHAAEKAIGKRTCAVIVEPVQGEGGVIPATPEFLCKLRELCDKHHALLIFDEVQIGVGRSGSLFAYMEYGVIPDILTSAKALGNGMPIGAMLTTERVAKSFSVGTHGSTYGGNPLASAVADKVIELVNRPELLQGVKRRHQLLTQGLSVINERFGVFREIRGKGLLIGAELAGDYRGKAKEFVTASGSHGLVLLMAGPNVVRFVPSLIIPEADLMEGLKRFEAVAAEIVAKANHQKTAQAI</sequence>
<dbReference type="InterPro" id="IPR050103">
    <property type="entry name" value="Class-III_PLP-dep_AT"/>
</dbReference>
<dbReference type="InterPro" id="IPR015422">
    <property type="entry name" value="PyrdxlP-dep_Trfase_small"/>
</dbReference>
<evidence type="ECO:0000256" key="5">
    <source>
        <dbReference type="ARBA" id="ARBA00022898"/>
    </source>
</evidence>
<dbReference type="CDD" id="cd00610">
    <property type="entry name" value="OAT_like"/>
    <property type="match status" value="1"/>
</dbReference>
<dbReference type="NCBIfam" id="NF003468">
    <property type="entry name" value="PRK05093.1"/>
    <property type="match status" value="1"/>
</dbReference>
<dbReference type="SUPFAM" id="SSF53383">
    <property type="entry name" value="PLP-dependent transferases"/>
    <property type="match status" value="1"/>
</dbReference>
<evidence type="ECO:0000313" key="9">
    <source>
        <dbReference type="Proteomes" id="UP000544134"/>
    </source>
</evidence>
<feature type="binding site" evidence="7">
    <location>
        <position position="138"/>
    </location>
    <ligand>
        <name>pyridoxal 5'-phosphate</name>
        <dbReference type="ChEBI" id="CHEBI:597326"/>
    </ligand>
</feature>
<feature type="modified residue" description="N6-(pyridoxal phosphate)lysine" evidence="7">
    <location>
        <position position="252"/>
    </location>
</feature>
<dbReference type="GO" id="GO:0005737">
    <property type="term" value="C:cytoplasm"/>
    <property type="evidence" value="ECO:0007669"/>
    <property type="project" value="UniProtKB-SubCell"/>
</dbReference>
<proteinExistence type="inferred from homology"/>
<comment type="subcellular location">
    <subcellularLocation>
        <location evidence="7">Cytoplasm</location>
    </subcellularLocation>
</comment>
<dbReference type="Pfam" id="PF00202">
    <property type="entry name" value="Aminotran_3"/>
    <property type="match status" value="1"/>
</dbReference>
<dbReference type="NCBIfam" id="TIGR03246">
    <property type="entry name" value="arg_catab_astC"/>
    <property type="match status" value="1"/>
</dbReference>
<dbReference type="InterPro" id="IPR049704">
    <property type="entry name" value="Aminotrans_3_PPA_site"/>
</dbReference>
<accession>A0A848IMX9</accession>
<keyword evidence="9" id="KW-1185">Reference proteome</keyword>
<dbReference type="EMBL" id="JABBGJ010000058">
    <property type="protein sequence ID" value="NMM03662.1"/>
    <property type="molecule type" value="Genomic_DNA"/>
</dbReference>
<dbReference type="InterPro" id="IPR015424">
    <property type="entry name" value="PyrdxlP-dep_Trfase"/>
</dbReference>
<keyword evidence="7" id="KW-0963">Cytoplasm</keyword>
<dbReference type="InterPro" id="IPR005814">
    <property type="entry name" value="Aminotrans_3"/>
</dbReference>
<comment type="pathway">
    <text evidence="1">Amine and polyamine biosynthesis; ectoine biosynthesis; L-ectoine from L-aspartate 4-semialdehyde: step 1/3.</text>
</comment>
<comment type="catalytic activity">
    <reaction evidence="6">
        <text>L-2,4-diaminobutanoate + 2-oxoglutarate = L-aspartate 4-semialdehyde + L-glutamate</text>
        <dbReference type="Rhea" id="RHEA:11160"/>
        <dbReference type="ChEBI" id="CHEBI:16810"/>
        <dbReference type="ChEBI" id="CHEBI:29985"/>
        <dbReference type="ChEBI" id="CHEBI:58761"/>
        <dbReference type="ChEBI" id="CHEBI:537519"/>
        <dbReference type="EC" id="2.6.1.76"/>
    </reaction>
</comment>
<feature type="binding site" evidence="7">
    <location>
        <begin position="223"/>
        <end position="226"/>
    </location>
    <ligand>
        <name>pyridoxal 5'-phosphate</name>
        <dbReference type="ChEBI" id="CHEBI:597326"/>
    </ligand>
</feature>
<evidence type="ECO:0000256" key="3">
    <source>
        <dbReference type="ARBA" id="ARBA00022576"/>
    </source>
</evidence>
<dbReference type="EC" id="2.6.1.11" evidence="7"/>
<dbReference type="PANTHER" id="PTHR11986:SF113">
    <property type="entry name" value="SUCCINYLORNITHINE TRANSAMINASE"/>
    <property type="match status" value="1"/>
</dbReference>
<dbReference type="InterPro" id="IPR004636">
    <property type="entry name" value="AcOrn/SuccOrn_fam"/>
</dbReference>
<keyword evidence="2 7" id="KW-0055">Arginine biosynthesis</keyword>
<keyword evidence="4 7" id="KW-0808">Transferase</keyword>
<comment type="caution">
    <text evidence="8">The sequence shown here is derived from an EMBL/GenBank/DDBJ whole genome shotgun (WGS) entry which is preliminary data.</text>
</comment>
<comment type="pathway">
    <text evidence="7">Amino-acid biosynthesis; L-arginine biosynthesis; N(2)-acetyl-L-ornithine from L-glutamate: step 4/4.</text>
</comment>
<feature type="binding site" evidence="7">
    <location>
        <position position="281"/>
    </location>
    <ligand>
        <name>pyridoxal 5'-phosphate</name>
        <dbReference type="ChEBI" id="CHEBI:597326"/>
    </ligand>
</feature>
<evidence type="ECO:0000313" key="8">
    <source>
        <dbReference type="EMBL" id="NMM03662.1"/>
    </source>
</evidence>
<dbReference type="GO" id="GO:0003992">
    <property type="term" value="F:N2-acetyl-L-ornithine:2-oxoglutarate 5-aminotransferase activity"/>
    <property type="evidence" value="ECO:0007669"/>
    <property type="project" value="UniProtKB-UniRule"/>
</dbReference>
<dbReference type="InterPro" id="IPR015421">
    <property type="entry name" value="PyrdxlP-dep_Trfase_major"/>
</dbReference>
<evidence type="ECO:0000256" key="2">
    <source>
        <dbReference type="ARBA" id="ARBA00022571"/>
    </source>
</evidence>
<dbReference type="InterPro" id="IPR017652">
    <property type="entry name" value="Ac/SucOrn_transaminase_bac"/>
</dbReference>
<keyword evidence="3 7" id="KW-0032">Aminotransferase</keyword>
<gene>
    <name evidence="7" type="primary">argD</name>
    <name evidence="8" type="ORF">HHL24_38040</name>
</gene>
<feature type="binding site" evidence="7">
    <location>
        <position position="280"/>
    </location>
    <ligand>
        <name>N(2)-acetyl-L-ornithine</name>
        <dbReference type="ChEBI" id="CHEBI:57805"/>
    </ligand>
</feature>
<dbReference type="GO" id="GO:0045303">
    <property type="term" value="F:diaminobutyrate-2-oxoglutarate transaminase activity"/>
    <property type="evidence" value="ECO:0007669"/>
    <property type="project" value="UniProtKB-EC"/>
</dbReference>
<dbReference type="AlphaFoldDB" id="A0A848IMX9"/>
<dbReference type="HAMAP" id="MF_01107">
    <property type="entry name" value="ArgD_aminotrans_3"/>
    <property type="match status" value="1"/>
</dbReference>
<dbReference type="Gene3D" id="3.90.1150.10">
    <property type="entry name" value="Aspartate Aminotransferase, domain 1"/>
    <property type="match status" value="1"/>
</dbReference>
<dbReference type="PANTHER" id="PTHR11986">
    <property type="entry name" value="AMINOTRANSFERASE CLASS III"/>
    <property type="match status" value="1"/>
</dbReference>
<dbReference type="UniPathway" id="UPA00068">
    <property type="reaction ID" value="UER00109"/>
</dbReference>
<organism evidence="8 9">
    <name type="scientific">Paraburkholderia polaris</name>
    <dbReference type="NCBI Taxonomy" id="2728848"/>
    <lineage>
        <taxon>Bacteria</taxon>
        <taxon>Pseudomonadati</taxon>
        <taxon>Pseudomonadota</taxon>
        <taxon>Betaproteobacteria</taxon>
        <taxon>Burkholderiales</taxon>
        <taxon>Burkholderiaceae</taxon>
        <taxon>Paraburkholderia</taxon>
    </lineage>
</organism>
<dbReference type="PROSITE" id="PS00600">
    <property type="entry name" value="AA_TRANSFER_CLASS_3"/>
    <property type="match status" value="1"/>
</dbReference>
<dbReference type="Proteomes" id="UP000544134">
    <property type="component" value="Unassembled WGS sequence"/>
</dbReference>
<evidence type="ECO:0000256" key="7">
    <source>
        <dbReference type="HAMAP-Rule" id="MF_01107"/>
    </source>
</evidence>
<dbReference type="PIRSF" id="PIRSF000521">
    <property type="entry name" value="Transaminase_4ab_Lys_Orn"/>
    <property type="match status" value="1"/>
</dbReference>
<dbReference type="NCBIfam" id="NF002325">
    <property type="entry name" value="PRK01278.1"/>
    <property type="match status" value="1"/>
</dbReference>
<dbReference type="FunFam" id="3.40.640.10:FF:000004">
    <property type="entry name" value="Acetylornithine aminotransferase"/>
    <property type="match status" value="1"/>
</dbReference>
<feature type="binding site" evidence="7">
    <location>
        <begin position="105"/>
        <end position="106"/>
    </location>
    <ligand>
        <name>pyridoxal 5'-phosphate</name>
        <dbReference type="ChEBI" id="CHEBI:597326"/>
    </ligand>
</feature>
<name>A0A848IMX9_9BURK</name>
<feature type="binding site" evidence="7">
    <location>
        <position position="141"/>
    </location>
    <ligand>
        <name>N(2)-acetyl-L-ornithine</name>
        <dbReference type="ChEBI" id="CHEBI:57805"/>
    </ligand>
</feature>
<comment type="similarity">
    <text evidence="7">Belongs to the class-III pyridoxal-phosphate-dependent aminotransferase family. ArgD subfamily.</text>
</comment>
<evidence type="ECO:0000256" key="6">
    <source>
        <dbReference type="ARBA" id="ARBA00049111"/>
    </source>
</evidence>
<dbReference type="NCBIfam" id="TIGR00707">
    <property type="entry name" value="argD"/>
    <property type="match status" value="1"/>
</dbReference>
<reference evidence="8 9" key="1">
    <citation type="submission" date="2020-04" db="EMBL/GenBank/DDBJ databases">
        <title>Paraburkholderia sp. RP-4-7 isolated from soil.</title>
        <authorList>
            <person name="Dahal R.H."/>
        </authorList>
    </citation>
    <scope>NUCLEOTIDE SEQUENCE [LARGE SCALE GENOMIC DNA]</scope>
    <source>
        <strain evidence="8 9">RP-4-7</strain>
    </source>
</reference>
<dbReference type="GO" id="GO:0042802">
    <property type="term" value="F:identical protein binding"/>
    <property type="evidence" value="ECO:0007669"/>
    <property type="project" value="TreeGrafter"/>
</dbReference>
<comment type="catalytic activity">
    <reaction evidence="7">
        <text>N(2)-acetyl-L-ornithine + 2-oxoglutarate = N-acetyl-L-glutamate 5-semialdehyde + L-glutamate</text>
        <dbReference type="Rhea" id="RHEA:18049"/>
        <dbReference type="ChEBI" id="CHEBI:16810"/>
        <dbReference type="ChEBI" id="CHEBI:29123"/>
        <dbReference type="ChEBI" id="CHEBI:29985"/>
        <dbReference type="ChEBI" id="CHEBI:57805"/>
        <dbReference type="EC" id="2.6.1.11"/>
    </reaction>
</comment>
<dbReference type="GO" id="GO:0006526">
    <property type="term" value="P:L-arginine biosynthetic process"/>
    <property type="evidence" value="ECO:0007669"/>
    <property type="project" value="UniProtKB-UniRule"/>
</dbReference>
<comment type="subunit">
    <text evidence="7">Homodimer.</text>
</comment>
<dbReference type="NCBIfam" id="NF009047">
    <property type="entry name" value="PRK12381.1"/>
    <property type="match status" value="1"/>
</dbReference>